<evidence type="ECO:0000313" key="5">
    <source>
        <dbReference type="Proteomes" id="UP001195769"/>
    </source>
</evidence>
<gene>
    <name evidence="4" type="ORF">F5891DRAFT_985166</name>
</gene>
<protein>
    <submittedName>
        <fullName evidence="4">Uncharacterized protein</fullName>
    </submittedName>
</protein>
<dbReference type="GO" id="GO:0005524">
    <property type="term" value="F:ATP binding"/>
    <property type="evidence" value="ECO:0007669"/>
    <property type="project" value="UniProtKB-KW"/>
</dbReference>
<dbReference type="PANTHER" id="PTHR18937">
    <property type="entry name" value="STRUCTURAL MAINTENANCE OF CHROMOSOMES SMC FAMILY MEMBER"/>
    <property type="match status" value="1"/>
</dbReference>
<evidence type="ECO:0000256" key="3">
    <source>
        <dbReference type="ARBA" id="ARBA00023242"/>
    </source>
</evidence>
<keyword evidence="3" id="KW-0539">Nucleus</keyword>
<dbReference type="GO" id="GO:0000796">
    <property type="term" value="C:condensin complex"/>
    <property type="evidence" value="ECO:0007669"/>
    <property type="project" value="TreeGrafter"/>
</dbReference>
<dbReference type="RefSeq" id="XP_041219858.1">
    <property type="nucleotide sequence ID" value="XM_041377555.1"/>
</dbReference>
<dbReference type="PANTHER" id="PTHR18937:SF172">
    <property type="entry name" value="STRUCTURAL MAINTENANCE OF CHROMOSOMES PROTEIN"/>
    <property type="match status" value="1"/>
</dbReference>
<dbReference type="AlphaFoldDB" id="A0AAD4HF70"/>
<dbReference type="Gene3D" id="3.40.50.300">
    <property type="entry name" value="P-loop containing nucleotide triphosphate hydrolases"/>
    <property type="match status" value="1"/>
</dbReference>
<evidence type="ECO:0000256" key="1">
    <source>
        <dbReference type="ARBA" id="ARBA00022741"/>
    </source>
</evidence>
<organism evidence="4 5">
    <name type="scientific">Suillus fuscotomentosus</name>
    <dbReference type="NCBI Taxonomy" id="1912939"/>
    <lineage>
        <taxon>Eukaryota</taxon>
        <taxon>Fungi</taxon>
        <taxon>Dikarya</taxon>
        <taxon>Basidiomycota</taxon>
        <taxon>Agaricomycotina</taxon>
        <taxon>Agaricomycetes</taxon>
        <taxon>Agaricomycetidae</taxon>
        <taxon>Boletales</taxon>
        <taxon>Suillineae</taxon>
        <taxon>Suillaceae</taxon>
        <taxon>Suillus</taxon>
    </lineage>
</organism>
<accession>A0AAD4HF70</accession>
<dbReference type="GeneID" id="64671853"/>
<keyword evidence="1" id="KW-0547">Nucleotide-binding</keyword>
<dbReference type="EMBL" id="JABBWK010000082">
    <property type="protein sequence ID" value="KAG1894282.1"/>
    <property type="molecule type" value="Genomic_DNA"/>
</dbReference>
<dbReference type="GO" id="GO:0007076">
    <property type="term" value="P:mitotic chromosome condensation"/>
    <property type="evidence" value="ECO:0007669"/>
    <property type="project" value="TreeGrafter"/>
</dbReference>
<dbReference type="InterPro" id="IPR027417">
    <property type="entry name" value="P-loop_NTPase"/>
</dbReference>
<reference evidence="4" key="1">
    <citation type="journal article" date="2020" name="New Phytol.">
        <title>Comparative genomics reveals dynamic genome evolution in host specialist ectomycorrhizal fungi.</title>
        <authorList>
            <person name="Lofgren L.A."/>
            <person name="Nguyen N.H."/>
            <person name="Vilgalys R."/>
            <person name="Ruytinx J."/>
            <person name="Liao H.L."/>
            <person name="Branco S."/>
            <person name="Kuo A."/>
            <person name="LaButti K."/>
            <person name="Lipzen A."/>
            <person name="Andreopoulos W."/>
            <person name="Pangilinan J."/>
            <person name="Riley R."/>
            <person name="Hundley H."/>
            <person name="Na H."/>
            <person name="Barry K."/>
            <person name="Grigoriev I.V."/>
            <person name="Stajich J.E."/>
            <person name="Kennedy P.G."/>
        </authorList>
    </citation>
    <scope>NUCLEOTIDE SEQUENCE</scope>
    <source>
        <strain evidence="4">FC203</strain>
    </source>
</reference>
<proteinExistence type="predicted"/>
<evidence type="ECO:0000256" key="2">
    <source>
        <dbReference type="ARBA" id="ARBA00022840"/>
    </source>
</evidence>
<dbReference type="Proteomes" id="UP001195769">
    <property type="component" value="Unassembled WGS sequence"/>
</dbReference>
<comment type="caution">
    <text evidence="4">The sequence shown here is derived from an EMBL/GenBank/DDBJ whole genome shotgun (WGS) entry which is preliminary data.</text>
</comment>
<keyword evidence="5" id="KW-1185">Reference proteome</keyword>
<keyword evidence="2" id="KW-0067">ATP-binding</keyword>
<sequence length="252" mass="28067">MNLGVDQITLIPPYFRYPQPGADTHSAVPNSSLIVACTATKFNTSWHTLNSRLVSYTEVQTVLQGHGIDLTHKCFLILQGEVKSIAQMKPEGTSEHQRRTTQVPREYHQYCCAQSTDVCFCRSGSAGREESRECSQVVMCQSQQPNQGCNATIYLNFTSLGCLNCCPNDKEAWHVRAKSNSKCIMGIKKQFCMPDSRDVIAVEDEGVTFTCGGVERESLARRVLWVALSWTCEGPRGTEGIIQKNDCWIDAT</sequence>
<name>A0AAD4HF70_9AGAM</name>
<evidence type="ECO:0000313" key="4">
    <source>
        <dbReference type="EMBL" id="KAG1894282.1"/>
    </source>
</evidence>